<dbReference type="InterPro" id="IPR020578">
    <property type="entry name" value="Aminotrans_V_PyrdxlP_BS"/>
</dbReference>
<dbReference type="Proteomes" id="UP000315925">
    <property type="component" value="Chromosome"/>
</dbReference>
<dbReference type="KEGG" id="mkc:kam1_447"/>
<keyword evidence="8" id="KW-0411">Iron-sulfur</keyword>
<dbReference type="SUPFAM" id="SSF53383">
    <property type="entry name" value="PLP-dependent transferases"/>
    <property type="match status" value="1"/>
</dbReference>
<accession>A0A0C1USV7</accession>
<evidence type="ECO:0000256" key="2">
    <source>
        <dbReference type="ARBA" id="ARBA00006490"/>
    </source>
</evidence>
<dbReference type="Pfam" id="PF00266">
    <property type="entry name" value="Aminotran_5"/>
    <property type="match status" value="1"/>
</dbReference>
<keyword evidence="6" id="KW-0663">Pyridoxal phosphate</keyword>
<dbReference type="RefSeq" id="WP_039721319.1">
    <property type="nucleotide sequence ID" value="NZ_CP037899.1"/>
</dbReference>
<dbReference type="InterPro" id="IPR015424">
    <property type="entry name" value="PyrdxlP-dep_Trfase"/>
</dbReference>
<dbReference type="InterPro" id="IPR000192">
    <property type="entry name" value="Aminotrans_V_dom"/>
</dbReference>
<dbReference type="PIRSF" id="PIRSF005572">
    <property type="entry name" value="NifS"/>
    <property type="match status" value="1"/>
</dbReference>
<proteinExistence type="inferred from homology"/>
<evidence type="ECO:0000256" key="1">
    <source>
        <dbReference type="ARBA" id="ARBA00001933"/>
    </source>
</evidence>
<dbReference type="PROSITE" id="PS00595">
    <property type="entry name" value="AA_TRANSFER_CLASS_5"/>
    <property type="match status" value="1"/>
</dbReference>
<keyword evidence="4 13" id="KW-0808">Transferase</keyword>
<keyword evidence="7" id="KW-0408">Iron</keyword>
<dbReference type="EMBL" id="JQNX01000003">
    <property type="protein sequence ID" value="KIE58873.1"/>
    <property type="molecule type" value="Genomic_DNA"/>
</dbReference>
<evidence type="ECO:0000256" key="5">
    <source>
        <dbReference type="ARBA" id="ARBA00022723"/>
    </source>
</evidence>
<feature type="domain" description="Aminotransferase class V" evidence="11">
    <location>
        <begin position="10"/>
        <end position="370"/>
    </location>
</feature>
<dbReference type="PANTHER" id="PTHR11601">
    <property type="entry name" value="CYSTEINE DESULFURYLASE FAMILY MEMBER"/>
    <property type="match status" value="1"/>
</dbReference>
<keyword evidence="14" id="KW-1185">Reference proteome</keyword>
<reference evidence="15" key="3">
    <citation type="submission" date="2019-03" db="EMBL/GenBank/DDBJ databases">
        <title>Complete genome of Methylacidiphilum kamchatkense Kam1.</title>
        <authorList>
            <person name="Kruse T."/>
            <person name="Murarilal Ratnadevi C."/>
            <person name="Erikstad H.-A."/>
            <person name="Birkeland N.-K."/>
        </authorList>
    </citation>
    <scope>NUCLEOTIDE SEQUENCE [LARGE SCALE GENOMIC DNA]</scope>
    <source>
        <strain evidence="15">kam1</strain>
    </source>
</reference>
<dbReference type="EC" id="2.8.1.7" evidence="3"/>
<dbReference type="Gene3D" id="3.40.640.10">
    <property type="entry name" value="Type I PLP-dependent aspartate aminotransferase-like (Major domain)"/>
    <property type="match status" value="1"/>
</dbReference>
<dbReference type="GO" id="GO:0031071">
    <property type="term" value="F:cysteine desulfurase activity"/>
    <property type="evidence" value="ECO:0007669"/>
    <property type="project" value="UniProtKB-EC"/>
</dbReference>
<evidence type="ECO:0000313" key="15">
    <source>
        <dbReference type="Proteomes" id="UP000315925"/>
    </source>
</evidence>
<evidence type="ECO:0000256" key="7">
    <source>
        <dbReference type="ARBA" id="ARBA00023004"/>
    </source>
</evidence>
<dbReference type="Gene3D" id="1.10.260.50">
    <property type="match status" value="1"/>
</dbReference>
<sequence>MKTVTKRDRVYLDYNATTPLLEEVYEAMLPWLKDKFGNPSSSHREGKEAKETLFHCRKKIAEFLGTRTEEIIFTSGCTESIGLALRGVLLGSAHKNKIVISAVEHPAVFSLVKLLEKESVQFSILPVERDGSLNLEQLEKSLDGSVGILSLLWANNETGVLFPIEQISRMAKAKGILFHVDGAQVVGKIKIRLAELGIDLFSFSAHKCYGPKGVGVLYVRKGVSLTPLIPGHQERNRRGGTENVAGIVGMAKACELAESKIMRESGRIQKLRDWMEQKIEQELPGIVIVAKNNNRIWNTSNIIFSGTDSEELLNYLDQKGIAVSTGSACMSGSQEPSHVLLAMGFDRKEASSALRISLGFETTQEEIEIFLQALFSFFSVEAFSNAAK</sequence>
<protein>
    <recommendedName>
        <fullName evidence="3">cysteine desulfurase</fullName>
        <ecNumber evidence="3">2.8.1.7</ecNumber>
    </recommendedName>
</protein>
<dbReference type="PANTHER" id="PTHR11601:SF34">
    <property type="entry name" value="CYSTEINE DESULFURASE"/>
    <property type="match status" value="1"/>
</dbReference>
<evidence type="ECO:0000313" key="12">
    <source>
        <dbReference type="EMBL" id="KIE58873.1"/>
    </source>
</evidence>
<dbReference type="Gene3D" id="3.90.1150.10">
    <property type="entry name" value="Aspartate Aminotransferase, domain 1"/>
    <property type="match status" value="1"/>
</dbReference>
<evidence type="ECO:0000256" key="3">
    <source>
        <dbReference type="ARBA" id="ARBA00012239"/>
    </source>
</evidence>
<dbReference type="GO" id="GO:0046872">
    <property type="term" value="F:metal ion binding"/>
    <property type="evidence" value="ECO:0007669"/>
    <property type="project" value="UniProtKB-KW"/>
</dbReference>
<dbReference type="Proteomes" id="UP000031594">
    <property type="component" value="Unassembled WGS sequence"/>
</dbReference>
<evidence type="ECO:0000256" key="4">
    <source>
        <dbReference type="ARBA" id="ARBA00022679"/>
    </source>
</evidence>
<name>A0A0C1USV7_9BACT</name>
<gene>
    <name evidence="12" type="ORF">A946_05580</name>
    <name evidence="13" type="ORF">kam1_447</name>
</gene>
<dbReference type="InterPro" id="IPR016454">
    <property type="entry name" value="Cysteine_dSase"/>
</dbReference>
<reference evidence="13" key="2">
    <citation type="journal article" date="2019" name="BMC Genomics">
        <title>Complete genome sequence analysis of the thermoacidophilic verrucomicrobial methanotroph 'Candidatus Methylacidiphilum kamchatkense' strain Kam1 and comparison with its closest relatives.</title>
        <authorList>
            <person name="Kruse T."/>
            <person name="Ratnadevi C.M."/>
            <person name="Erikstad H.A."/>
            <person name="Birkeland N.K."/>
        </authorList>
    </citation>
    <scope>NUCLEOTIDE SEQUENCE</scope>
    <source>
        <strain evidence="13">Kam1</strain>
    </source>
</reference>
<comment type="similarity">
    <text evidence="2">Belongs to the class-V pyridoxal-phosphate-dependent aminotransferase family. NifS/IscS subfamily.</text>
</comment>
<evidence type="ECO:0000313" key="13">
    <source>
        <dbReference type="EMBL" id="QDQ41698.1"/>
    </source>
</evidence>
<dbReference type="STRING" id="1202785.A946_05580"/>
<dbReference type="AlphaFoldDB" id="A0A0C1USV7"/>
<organism evidence="13 15">
    <name type="scientific">Methylacidiphilum kamchatkense Kam1</name>
    <dbReference type="NCBI Taxonomy" id="1202785"/>
    <lineage>
        <taxon>Bacteria</taxon>
        <taxon>Pseudomonadati</taxon>
        <taxon>Verrucomicrobiota</taxon>
        <taxon>Methylacidiphilae</taxon>
        <taxon>Methylacidiphilales</taxon>
        <taxon>Methylacidiphilaceae</taxon>
        <taxon>Methylacidiphilum (ex Ratnadevi et al. 2023)</taxon>
    </lineage>
</organism>
<evidence type="ECO:0000256" key="8">
    <source>
        <dbReference type="ARBA" id="ARBA00023014"/>
    </source>
</evidence>
<evidence type="ECO:0000313" key="14">
    <source>
        <dbReference type="Proteomes" id="UP000031594"/>
    </source>
</evidence>
<dbReference type="InterPro" id="IPR015422">
    <property type="entry name" value="PyrdxlP-dep_Trfase_small"/>
</dbReference>
<evidence type="ECO:0000259" key="11">
    <source>
        <dbReference type="Pfam" id="PF00266"/>
    </source>
</evidence>
<dbReference type="OrthoDB" id="9808002at2"/>
<evidence type="ECO:0000256" key="10">
    <source>
        <dbReference type="RuleBase" id="RU004504"/>
    </source>
</evidence>
<dbReference type="GO" id="GO:0051536">
    <property type="term" value="F:iron-sulfur cluster binding"/>
    <property type="evidence" value="ECO:0007669"/>
    <property type="project" value="UniProtKB-KW"/>
</dbReference>
<comment type="catalytic activity">
    <reaction evidence="9">
        <text>(sulfur carrier)-H + L-cysteine = (sulfur carrier)-SH + L-alanine</text>
        <dbReference type="Rhea" id="RHEA:43892"/>
        <dbReference type="Rhea" id="RHEA-COMP:14737"/>
        <dbReference type="Rhea" id="RHEA-COMP:14739"/>
        <dbReference type="ChEBI" id="CHEBI:29917"/>
        <dbReference type="ChEBI" id="CHEBI:35235"/>
        <dbReference type="ChEBI" id="CHEBI:57972"/>
        <dbReference type="ChEBI" id="CHEBI:64428"/>
        <dbReference type="EC" id="2.8.1.7"/>
    </reaction>
</comment>
<keyword evidence="5" id="KW-0479">Metal-binding</keyword>
<reference evidence="12 14" key="1">
    <citation type="submission" date="2014-08" db="EMBL/GenBank/DDBJ databases">
        <title>Methylacidiphilum kamchatkense strain Kam1 draft genome sequence.</title>
        <authorList>
            <person name="Birkeland N.-K."/>
            <person name="Erikstad H.A."/>
        </authorList>
    </citation>
    <scope>NUCLEOTIDE SEQUENCE [LARGE SCALE GENOMIC DNA]</scope>
    <source>
        <strain evidence="12 14">Kam1</strain>
    </source>
</reference>
<evidence type="ECO:0000256" key="6">
    <source>
        <dbReference type="ARBA" id="ARBA00022898"/>
    </source>
</evidence>
<dbReference type="InterPro" id="IPR015421">
    <property type="entry name" value="PyrdxlP-dep_Trfase_major"/>
</dbReference>
<comment type="cofactor">
    <cofactor evidence="1 10">
        <name>pyridoxal 5'-phosphate</name>
        <dbReference type="ChEBI" id="CHEBI:597326"/>
    </cofactor>
</comment>
<evidence type="ECO:0000256" key="9">
    <source>
        <dbReference type="ARBA" id="ARBA00050776"/>
    </source>
</evidence>
<dbReference type="EMBL" id="CP037899">
    <property type="protein sequence ID" value="QDQ41698.1"/>
    <property type="molecule type" value="Genomic_DNA"/>
</dbReference>